<evidence type="ECO:0000256" key="1">
    <source>
        <dbReference type="ARBA" id="ARBA00006817"/>
    </source>
</evidence>
<accession>A0A917LMP5</accession>
<comment type="caution">
    <text evidence="3">The sequence shown here is derived from an EMBL/GenBank/DDBJ whole genome shotgun (WGS) entry which is preliminary data.</text>
</comment>
<dbReference type="Proteomes" id="UP000638848">
    <property type="component" value="Unassembled WGS sequence"/>
</dbReference>
<comment type="similarity">
    <text evidence="1">Belongs to the AHA1 family.</text>
</comment>
<proteinExistence type="inferred from homology"/>
<name>A0A917LMP5_9MICC</name>
<dbReference type="EMBL" id="BMEQ01000001">
    <property type="protein sequence ID" value="GGG43701.1"/>
    <property type="molecule type" value="Genomic_DNA"/>
</dbReference>
<feature type="domain" description="Activator of Hsp90 ATPase homologue 1/2-like C-terminal" evidence="2">
    <location>
        <begin position="22"/>
        <end position="159"/>
    </location>
</feature>
<gene>
    <name evidence="3" type="ORF">GCM10011374_02570</name>
</gene>
<keyword evidence="4" id="KW-1185">Reference proteome</keyword>
<dbReference type="RefSeq" id="WP_188534016.1">
    <property type="nucleotide sequence ID" value="NZ_BMEQ01000001.1"/>
</dbReference>
<reference evidence="3" key="2">
    <citation type="submission" date="2020-09" db="EMBL/GenBank/DDBJ databases">
        <authorList>
            <person name="Sun Q."/>
            <person name="Zhou Y."/>
        </authorList>
    </citation>
    <scope>NUCLEOTIDE SEQUENCE</scope>
    <source>
        <strain evidence="3">CGMCC 1.12187</strain>
    </source>
</reference>
<reference evidence="3" key="1">
    <citation type="journal article" date="2014" name="Int. J. Syst. Evol. Microbiol.">
        <title>Complete genome sequence of Corynebacterium casei LMG S-19264T (=DSM 44701T), isolated from a smear-ripened cheese.</title>
        <authorList>
            <consortium name="US DOE Joint Genome Institute (JGI-PGF)"/>
            <person name="Walter F."/>
            <person name="Albersmeier A."/>
            <person name="Kalinowski J."/>
            <person name="Ruckert C."/>
        </authorList>
    </citation>
    <scope>NUCLEOTIDE SEQUENCE</scope>
    <source>
        <strain evidence="3">CGMCC 1.12187</strain>
    </source>
</reference>
<dbReference type="CDD" id="cd07814">
    <property type="entry name" value="SRPBCC_CalC_Aha1-like"/>
    <property type="match status" value="1"/>
</dbReference>
<protein>
    <submittedName>
        <fullName evidence="3">Activator of HSP90 ATPase</fullName>
    </submittedName>
</protein>
<organism evidence="3 4">
    <name type="scientific">Kocuria dechangensis</name>
    <dbReference type="NCBI Taxonomy" id="1176249"/>
    <lineage>
        <taxon>Bacteria</taxon>
        <taxon>Bacillati</taxon>
        <taxon>Actinomycetota</taxon>
        <taxon>Actinomycetes</taxon>
        <taxon>Micrococcales</taxon>
        <taxon>Micrococcaceae</taxon>
        <taxon>Kocuria</taxon>
    </lineage>
</organism>
<dbReference type="InterPro" id="IPR023393">
    <property type="entry name" value="START-like_dom_sf"/>
</dbReference>
<dbReference type="SUPFAM" id="SSF55961">
    <property type="entry name" value="Bet v1-like"/>
    <property type="match status" value="1"/>
</dbReference>
<evidence type="ECO:0000259" key="2">
    <source>
        <dbReference type="Pfam" id="PF08327"/>
    </source>
</evidence>
<dbReference type="AlphaFoldDB" id="A0A917LMP5"/>
<dbReference type="Gene3D" id="3.30.530.20">
    <property type="match status" value="1"/>
</dbReference>
<dbReference type="Pfam" id="PF08327">
    <property type="entry name" value="AHSA1"/>
    <property type="match status" value="1"/>
</dbReference>
<evidence type="ECO:0000313" key="3">
    <source>
        <dbReference type="EMBL" id="GGG43701.1"/>
    </source>
</evidence>
<sequence length="172" mass="19468">MPVIDSHQDTEALTLTFVAEFDASIERVWQVWEDPRQLERWWGPPQWPATFEQYEFTEGGRCRYYMTGPDGEKPRGWWTITAIDAPRHLEFDDGFAGEDGEPDMSLGTSHAVVTLGTVDDRTRMSVVSTFESAEQLQQMLEMGMEEGMRQALEQIDGLLAGAVRTGDTSSTR</sequence>
<evidence type="ECO:0000313" key="4">
    <source>
        <dbReference type="Proteomes" id="UP000638848"/>
    </source>
</evidence>
<dbReference type="InterPro" id="IPR013538">
    <property type="entry name" value="ASHA1/2-like_C"/>
</dbReference>